<keyword evidence="4" id="KW-0813">Transport</keyword>
<sequence>MTARAQHGPSLEEWEEKTRLSGLEQKSVFEINDSCAELPLPPELLRAISNSPISQIHSPAIDFPEIQIQSPPRSPPATSPRFPALPSARLAVQSSSLQRSLSTTQLLAESTAADDTNAQKGAEAMGFDKPINNIQQFFDWFAKTELEMEQDQEDIYRQVAMNESNTSDRLSKLADQLAEGLAFFNHLEPISKKFNSANEDICTSPSFHAMLRQLDESIAYVEAHVQYRDSELYLMRFRQCMTRGMTYIKMYIIKTLREIGYEIYKSSPSKGQKMSAAAQTTMLYAKFRALGQKLRPLSFELEKRCEGHKEYFSLLTDAIGSYIQVRQQLLSPIITAKIQELGPYNENILEFARNGCGYILNICLEEFQLFYCFFDSGEEELYSYLEHLTSYLYDYLRPRIIHENRIEILSELCNIFQLHIIRDLEGADVNKGHTLAFSYLVRNILQDTQSRLVFRAESYIHNDIEKYNPTTADLDYPNVLQIERKSSIILSPPAADTKQAAAWHNDPATLDVAEDSDGSLHEATDDTVVSSSPPSALASPPSNFTDNNASWFPPLQRTLWILSKLYRCVRTSVFEDLAQEAVSICKGALISAGESISNNQSKMDGQLFLIKHLLILKEQLAPFEANLIHAGKELDFSHVNVALSAFTKGRTSIFNPNALFDFAQSGIPRVVEISIDSRREIDRELKRKCEDFILDSSQSATEPISNFITQVSAFQVANNMRTERLALSDQSFATPSSAYGAFEAFREAVNARLSFTMHRLGQYLDDAKMEAILLRPIQMNISSRYRQFYEIVSNQYDLETLPKQIPSTESMALWISQLVEQGKVLDDDLFKRLFMIYIKSLLLLLLPLLVHAQSEDTNINIHDPIFWVKIVVIIILVILSGIVAGLTLGLMSLDETNLSILSNSGTPTQKKQAARIAPIRKNGHLLLTTLLLTNTVINETLPVLFDGIFGGGIIAVVASTVLLVIFSEIIPQAVCSRHGLAIGAFFAWPVRILICILFVVAWPIAKILDKLLGSQHGVLYRSAELKELIAMHATTQEKGGDLQTDAVTILQGALDLQEKSVRHAMTPINHTFMLSINTILDRKTMSKILRSGHSRIPIFDGPDDQALSDRNISGVLLVKSLILLDPDDNTPLKDVKLGTMPQVDPKMSLFELLNVFQEGGSHMATVYGLDDDDESTISDDGTDSSIVPSSKKKGRFIRASGSSTSSSSSSESHNFFSRLRRGRKSDIEKGLDTDDQTNKGDHIIDVKAETAEQDEAGNANDIDGKTHSTAATPSVKVPAVNRVIGIITLEDVLEELIQEEIYDETDVRKLASLTAMRADTANGERVIVASHKIAPNVLAQLPAGGKRGVWKKRRRLSFESNRSLDDREQRREALRKQKEMEENEENADSVGDLPPNSPGGGSDTTGSRHRIVARSMTDPTGFEMLTNDSDKQK</sequence>
<dbReference type="Pfam" id="PF01595">
    <property type="entry name" value="CNNM"/>
    <property type="match status" value="1"/>
</dbReference>
<feature type="compositionally biased region" description="Basic and acidic residues" evidence="10">
    <location>
        <begin position="1362"/>
        <end position="1380"/>
    </location>
</feature>
<keyword evidence="9 11" id="KW-0812">Transmembrane</keyword>
<dbReference type="EMBL" id="JAEPQZ010000008">
    <property type="protein sequence ID" value="KAG2178051.1"/>
    <property type="molecule type" value="Genomic_DNA"/>
</dbReference>
<evidence type="ECO:0000256" key="7">
    <source>
        <dbReference type="ARBA" id="ARBA00023136"/>
    </source>
</evidence>
<evidence type="ECO:0000256" key="5">
    <source>
        <dbReference type="ARBA" id="ARBA00022927"/>
    </source>
</evidence>
<keyword evidence="7 9" id="KW-0472">Membrane</keyword>
<dbReference type="GO" id="GO:0006886">
    <property type="term" value="P:intracellular protein transport"/>
    <property type="evidence" value="ECO:0007669"/>
    <property type="project" value="InterPro"/>
</dbReference>
<keyword evidence="14" id="KW-1185">Reference proteome</keyword>
<evidence type="ECO:0000259" key="12">
    <source>
        <dbReference type="PROSITE" id="PS51846"/>
    </source>
</evidence>
<gene>
    <name evidence="13" type="ORF">INT43_003304</name>
</gene>
<organism evidence="13 14">
    <name type="scientific">Mortierella isabellina</name>
    <name type="common">Filamentous fungus</name>
    <name type="synonym">Umbelopsis isabellina</name>
    <dbReference type="NCBI Taxonomy" id="91625"/>
    <lineage>
        <taxon>Eukaryota</taxon>
        <taxon>Fungi</taxon>
        <taxon>Fungi incertae sedis</taxon>
        <taxon>Mucoromycota</taxon>
        <taxon>Mucoromycotina</taxon>
        <taxon>Umbelopsidomycetes</taxon>
        <taxon>Umbelopsidales</taxon>
        <taxon>Umbelopsidaceae</taxon>
        <taxon>Umbelopsis</taxon>
    </lineage>
</organism>
<dbReference type="PANTHER" id="PTHR13302">
    <property type="entry name" value="CONSERVED OLIGOMERIC GOLGI COMPLEX COMPONENT 3"/>
    <property type="match status" value="1"/>
</dbReference>
<name>A0A8H7PRS7_MORIS</name>
<dbReference type="InterPro" id="IPR048685">
    <property type="entry name" value="COG3_C"/>
</dbReference>
<dbReference type="GO" id="GO:0007030">
    <property type="term" value="P:Golgi organization"/>
    <property type="evidence" value="ECO:0007669"/>
    <property type="project" value="TreeGrafter"/>
</dbReference>
<dbReference type="OrthoDB" id="296793at2759"/>
<dbReference type="GO" id="GO:0006891">
    <property type="term" value="P:intra-Golgi vesicle-mediated transport"/>
    <property type="evidence" value="ECO:0007669"/>
    <property type="project" value="TreeGrafter"/>
</dbReference>
<evidence type="ECO:0000256" key="2">
    <source>
        <dbReference type="ARBA" id="ARBA00009936"/>
    </source>
</evidence>
<evidence type="ECO:0000256" key="4">
    <source>
        <dbReference type="ARBA" id="ARBA00022448"/>
    </source>
</evidence>
<evidence type="ECO:0000256" key="10">
    <source>
        <dbReference type="SAM" id="MobiDB-lite"/>
    </source>
</evidence>
<dbReference type="SUPFAM" id="SSF54631">
    <property type="entry name" value="CBS-domain pair"/>
    <property type="match status" value="1"/>
</dbReference>
<keyword evidence="9 11" id="KW-1133">Transmembrane helix</keyword>
<comment type="similarity">
    <text evidence="2">Belongs to the COG3 family.</text>
</comment>
<dbReference type="GO" id="GO:0017119">
    <property type="term" value="C:Golgi transport complex"/>
    <property type="evidence" value="ECO:0007669"/>
    <property type="project" value="TreeGrafter"/>
</dbReference>
<dbReference type="PROSITE" id="PS51846">
    <property type="entry name" value="CNNM"/>
    <property type="match status" value="1"/>
</dbReference>
<dbReference type="InterPro" id="IPR002550">
    <property type="entry name" value="CNNM"/>
</dbReference>
<evidence type="ECO:0000256" key="9">
    <source>
        <dbReference type="PROSITE-ProRule" id="PRU01193"/>
    </source>
</evidence>
<comment type="caution">
    <text evidence="13">The sequence shown here is derived from an EMBL/GenBank/DDBJ whole genome shotgun (WGS) entry which is preliminary data.</text>
</comment>
<dbReference type="Proteomes" id="UP000654370">
    <property type="component" value="Unassembled WGS sequence"/>
</dbReference>
<dbReference type="GO" id="GO:0005801">
    <property type="term" value="C:cis-Golgi network"/>
    <property type="evidence" value="ECO:0007669"/>
    <property type="project" value="InterPro"/>
</dbReference>
<dbReference type="Pfam" id="PF04136">
    <property type="entry name" value="COG3_N"/>
    <property type="match status" value="1"/>
</dbReference>
<dbReference type="Pfam" id="PF20671">
    <property type="entry name" value="COG3_C"/>
    <property type="match status" value="1"/>
</dbReference>
<feature type="compositionally biased region" description="Low complexity" evidence="10">
    <location>
        <begin position="1200"/>
        <end position="1212"/>
    </location>
</feature>
<evidence type="ECO:0000256" key="11">
    <source>
        <dbReference type="SAM" id="Phobius"/>
    </source>
</evidence>
<evidence type="ECO:0000256" key="8">
    <source>
        <dbReference type="ARBA" id="ARBA00031339"/>
    </source>
</evidence>
<feature type="compositionally biased region" description="Low complexity" evidence="10">
    <location>
        <begin position="530"/>
        <end position="542"/>
    </location>
</feature>
<feature type="transmembrane region" description="Helical" evidence="11">
    <location>
        <begin position="948"/>
        <end position="967"/>
    </location>
</feature>
<protein>
    <recommendedName>
        <fullName evidence="3">Conserved oligomeric Golgi complex subunit 3</fullName>
    </recommendedName>
    <alternativeName>
        <fullName evidence="8">Component of oligomeric Golgi complex 3</fullName>
    </alternativeName>
</protein>
<feature type="region of interest" description="Disordered" evidence="10">
    <location>
        <begin position="1174"/>
        <end position="1219"/>
    </location>
</feature>
<feature type="transmembrane region" description="Helical" evidence="11">
    <location>
        <begin position="833"/>
        <end position="852"/>
    </location>
</feature>
<comment type="subcellular location">
    <subcellularLocation>
        <location evidence="1">Golgi apparatus membrane</location>
        <topology evidence="1">Peripheral membrane protein</topology>
    </subcellularLocation>
</comment>
<feature type="region of interest" description="Disordered" evidence="10">
    <location>
        <begin position="1248"/>
        <end position="1270"/>
    </location>
</feature>
<feature type="transmembrane region" description="Helical" evidence="11">
    <location>
        <begin position="979"/>
        <end position="1005"/>
    </location>
</feature>
<dbReference type="PANTHER" id="PTHR13302:SF8">
    <property type="entry name" value="CONSERVED OLIGOMERIC GOLGI COMPLEX SUBUNIT 3"/>
    <property type="match status" value="1"/>
</dbReference>
<feature type="transmembrane region" description="Helical" evidence="11">
    <location>
        <begin position="864"/>
        <end position="891"/>
    </location>
</feature>
<dbReference type="GO" id="GO:0000139">
    <property type="term" value="C:Golgi membrane"/>
    <property type="evidence" value="ECO:0007669"/>
    <property type="project" value="UniProtKB-SubCell"/>
</dbReference>
<keyword evidence="5" id="KW-0653">Protein transport</keyword>
<accession>A0A8H7PRS7</accession>
<keyword evidence="6" id="KW-0333">Golgi apparatus</keyword>
<evidence type="ECO:0000256" key="3">
    <source>
        <dbReference type="ARBA" id="ARBA00020976"/>
    </source>
</evidence>
<proteinExistence type="inferred from homology"/>
<dbReference type="InterPro" id="IPR048320">
    <property type="entry name" value="COG3_N"/>
</dbReference>
<dbReference type="Gene3D" id="3.10.580.10">
    <property type="entry name" value="CBS-domain"/>
    <property type="match status" value="2"/>
</dbReference>
<feature type="region of interest" description="Disordered" evidence="10">
    <location>
        <begin position="1361"/>
        <end position="1433"/>
    </location>
</feature>
<evidence type="ECO:0000256" key="1">
    <source>
        <dbReference type="ARBA" id="ARBA00004395"/>
    </source>
</evidence>
<feature type="region of interest" description="Disordered" evidence="10">
    <location>
        <begin position="516"/>
        <end position="543"/>
    </location>
</feature>
<dbReference type="InterPro" id="IPR046342">
    <property type="entry name" value="CBS_dom_sf"/>
</dbReference>
<reference evidence="13" key="1">
    <citation type="submission" date="2020-12" db="EMBL/GenBank/DDBJ databases">
        <title>Metabolic potential, ecology and presence of endohyphal bacteria is reflected in genomic diversity of Mucoromycotina.</title>
        <authorList>
            <person name="Muszewska A."/>
            <person name="Okrasinska A."/>
            <person name="Steczkiewicz K."/>
            <person name="Drgas O."/>
            <person name="Orlowska M."/>
            <person name="Perlinska-Lenart U."/>
            <person name="Aleksandrzak-Piekarczyk T."/>
            <person name="Szatraj K."/>
            <person name="Zielenkiewicz U."/>
            <person name="Pilsyk S."/>
            <person name="Malc E."/>
            <person name="Mieczkowski P."/>
            <person name="Kruszewska J.S."/>
            <person name="Biernat P."/>
            <person name="Pawlowska J."/>
        </authorList>
    </citation>
    <scope>NUCLEOTIDE SEQUENCE</scope>
    <source>
        <strain evidence="13">WA0000067209</strain>
    </source>
</reference>
<evidence type="ECO:0000313" key="14">
    <source>
        <dbReference type="Proteomes" id="UP000654370"/>
    </source>
</evidence>
<evidence type="ECO:0000256" key="6">
    <source>
        <dbReference type="ARBA" id="ARBA00023034"/>
    </source>
</evidence>
<dbReference type="InterPro" id="IPR007265">
    <property type="entry name" value="COG_su3"/>
</dbReference>
<feature type="domain" description="CNNM transmembrane" evidence="12">
    <location>
        <begin position="862"/>
        <end position="1046"/>
    </location>
</feature>
<evidence type="ECO:0000313" key="13">
    <source>
        <dbReference type="EMBL" id="KAG2178051.1"/>
    </source>
</evidence>